<reference evidence="6 7" key="1">
    <citation type="submission" date="2022-10" db="EMBL/GenBank/DDBJ databases">
        <title>The complete genomes of actinobacterial strains from the NBC collection.</title>
        <authorList>
            <person name="Joergensen T.S."/>
            <person name="Alvarez Arevalo M."/>
            <person name="Sterndorff E.B."/>
            <person name="Faurdal D."/>
            <person name="Vuksanovic O."/>
            <person name="Mourched A.-S."/>
            <person name="Charusanti P."/>
            <person name="Shaw S."/>
            <person name="Blin K."/>
            <person name="Weber T."/>
        </authorList>
    </citation>
    <scope>NUCLEOTIDE SEQUENCE [LARGE SCALE GENOMIC DNA]</scope>
    <source>
        <strain evidence="6 7">NBC 01752</strain>
    </source>
</reference>
<dbReference type="Pfam" id="PF03861">
    <property type="entry name" value="ANTAR"/>
    <property type="match status" value="1"/>
</dbReference>
<dbReference type="InterPro" id="IPR011006">
    <property type="entry name" value="CheY-like_superfamily"/>
</dbReference>
<keyword evidence="3" id="KW-0805">Transcription regulation</keyword>
<evidence type="ECO:0000259" key="5">
    <source>
        <dbReference type="PROSITE" id="PS50921"/>
    </source>
</evidence>
<organism evidence="6 7">
    <name type="scientific">Streptomyces phaeochromogenes</name>
    <dbReference type="NCBI Taxonomy" id="1923"/>
    <lineage>
        <taxon>Bacteria</taxon>
        <taxon>Bacillati</taxon>
        <taxon>Actinomycetota</taxon>
        <taxon>Actinomycetes</taxon>
        <taxon>Kitasatosporales</taxon>
        <taxon>Streptomycetaceae</taxon>
        <taxon>Streptomyces</taxon>
        <taxon>Streptomyces phaeochromogenes group</taxon>
    </lineage>
</organism>
<dbReference type="SUPFAM" id="SSF52172">
    <property type="entry name" value="CheY-like"/>
    <property type="match status" value="1"/>
</dbReference>
<dbReference type="InterPro" id="IPR005561">
    <property type="entry name" value="ANTAR"/>
</dbReference>
<dbReference type="PIRSF" id="PIRSF036625">
    <property type="entry name" value="GAF_ANTAR"/>
    <property type="match status" value="1"/>
</dbReference>
<keyword evidence="7" id="KW-1185">Reference proteome</keyword>
<dbReference type="EMBL" id="CP109135">
    <property type="protein sequence ID" value="WSD17556.1"/>
    <property type="molecule type" value="Genomic_DNA"/>
</dbReference>
<protein>
    <submittedName>
        <fullName evidence="6">GAF and ANTAR domain-containing protein</fullName>
    </submittedName>
</protein>
<dbReference type="SMART" id="SM00065">
    <property type="entry name" value="GAF"/>
    <property type="match status" value="1"/>
</dbReference>
<keyword evidence="2" id="KW-0418">Kinase</keyword>
<dbReference type="InterPro" id="IPR012074">
    <property type="entry name" value="GAF_ANTAR"/>
</dbReference>
<dbReference type="RefSeq" id="WP_326760626.1">
    <property type="nucleotide sequence ID" value="NZ_CP109135.1"/>
</dbReference>
<name>A0ABZ1HJU0_STRPH</name>
<dbReference type="SMART" id="SM01012">
    <property type="entry name" value="ANTAR"/>
    <property type="match status" value="1"/>
</dbReference>
<keyword evidence="4" id="KW-0804">Transcription</keyword>
<evidence type="ECO:0000256" key="3">
    <source>
        <dbReference type="ARBA" id="ARBA00023015"/>
    </source>
</evidence>
<proteinExistence type="predicted"/>
<evidence type="ECO:0000313" key="7">
    <source>
        <dbReference type="Proteomes" id="UP001340816"/>
    </source>
</evidence>
<evidence type="ECO:0000313" key="6">
    <source>
        <dbReference type="EMBL" id="WSD17556.1"/>
    </source>
</evidence>
<dbReference type="Gene3D" id="3.30.450.40">
    <property type="match status" value="1"/>
</dbReference>
<dbReference type="Gene3D" id="1.10.10.10">
    <property type="entry name" value="Winged helix-like DNA-binding domain superfamily/Winged helix DNA-binding domain"/>
    <property type="match status" value="1"/>
</dbReference>
<sequence>MHHSSREGRLGAALVEAADTLFEAFDTVAYLRRLSDHCVALLDASAAGFMLIEGGETVSFGVSSRRQELALDLLEVQHHGGPCLESYGSGEPVPPVAIRAAHASSRWPDFTERALRYDIGSTFAVPLRRNGTPLGALNVFAPEPARPSPAPEDGTALLLAQTLADAAALGLANHRVFTQYRTLTSQLQEALSSRVRIEQAKGMLAERRGTGMDEAFIALRRFARSHRLPIDEVATAVITGSQDIAELGREHPGPA</sequence>
<evidence type="ECO:0000256" key="4">
    <source>
        <dbReference type="ARBA" id="ARBA00023163"/>
    </source>
</evidence>
<keyword evidence="1" id="KW-0808">Transferase</keyword>
<dbReference type="InterPro" id="IPR003018">
    <property type="entry name" value="GAF"/>
</dbReference>
<dbReference type="Proteomes" id="UP001340816">
    <property type="component" value="Chromosome"/>
</dbReference>
<feature type="domain" description="ANTAR" evidence="5">
    <location>
        <begin position="177"/>
        <end position="238"/>
    </location>
</feature>
<dbReference type="InterPro" id="IPR036388">
    <property type="entry name" value="WH-like_DNA-bd_sf"/>
</dbReference>
<accession>A0ABZ1HJU0</accession>
<gene>
    <name evidence="6" type="ORF">OHB35_32395</name>
</gene>
<dbReference type="PROSITE" id="PS50921">
    <property type="entry name" value="ANTAR"/>
    <property type="match status" value="1"/>
</dbReference>
<dbReference type="InterPro" id="IPR029016">
    <property type="entry name" value="GAF-like_dom_sf"/>
</dbReference>
<dbReference type="SUPFAM" id="SSF55781">
    <property type="entry name" value="GAF domain-like"/>
    <property type="match status" value="1"/>
</dbReference>
<evidence type="ECO:0000256" key="1">
    <source>
        <dbReference type="ARBA" id="ARBA00022679"/>
    </source>
</evidence>
<evidence type="ECO:0000256" key="2">
    <source>
        <dbReference type="ARBA" id="ARBA00022777"/>
    </source>
</evidence>